<evidence type="ECO:0000256" key="2">
    <source>
        <dbReference type="ARBA" id="ARBA00009877"/>
    </source>
</evidence>
<gene>
    <name evidence="10" type="ORF">NLI96_g2890</name>
</gene>
<dbReference type="PANTHER" id="PTHR12428:SF65">
    <property type="entry name" value="CYTOCHROME C OXIDASE ASSEMBLY PROTEIN COX18, MITOCHONDRIAL"/>
    <property type="match status" value="1"/>
</dbReference>
<protein>
    <recommendedName>
        <fullName evidence="9">Membrane insertase YidC/Oxa/ALB C-terminal domain-containing protein</fullName>
    </recommendedName>
</protein>
<dbReference type="EMBL" id="JANAWD010000068">
    <property type="protein sequence ID" value="KAJ3488393.1"/>
    <property type="molecule type" value="Genomic_DNA"/>
</dbReference>
<evidence type="ECO:0000256" key="6">
    <source>
        <dbReference type="RuleBase" id="RU003945"/>
    </source>
</evidence>
<name>A0AAD5V7W0_9APHY</name>
<evidence type="ECO:0000256" key="1">
    <source>
        <dbReference type="ARBA" id="ARBA00004141"/>
    </source>
</evidence>
<reference evidence="10" key="1">
    <citation type="submission" date="2022-07" db="EMBL/GenBank/DDBJ databases">
        <title>Genome Sequence of Physisporinus lineatus.</title>
        <authorList>
            <person name="Buettner E."/>
        </authorList>
    </citation>
    <scope>NUCLEOTIDE SEQUENCE</scope>
    <source>
        <strain evidence="10">VT162</strain>
    </source>
</reference>
<dbReference type="GO" id="GO:0032977">
    <property type="term" value="F:membrane insertase activity"/>
    <property type="evidence" value="ECO:0007669"/>
    <property type="project" value="InterPro"/>
</dbReference>
<comment type="caution">
    <text evidence="10">The sequence shown here is derived from an EMBL/GenBank/DDBJ whole genome shotgun (WGS) entry which is preliminary data.</text>
</comment>
<dbReference type="Proteomes" id="UP001212997">
    <property type="component" value="Unassembled WGS sequence"/>
</dbReference>
<evidence type="ECO:0000256" key="8">
    <source>
        <dbReference type="SAM" id="Phobius"/>
    </source>
</evidence>
<keyword evidence="4 8" id="KW-1133">Transmembrane helix</keyword>
<sequence length="339" mass="38554">MFALRTPRPQCSVHVFRGLKTPHRRVPVGRPRTFVSSTLQTVSEGFLDLAIALPYPESLPPYSTTIILATVVTRLVFTVPFSIWAKRRQWRAEDLVIPQLKSEQPKVIQQALRDMHQDGFKGSEEEARKELDKRVKPILSQRKKELFSEHGCSPIPTMIIPPLTQLPLFVGFSMMLSRISQPPTVFDAESFLTLTSLSHGDPTQTLPIVLGLITLANVESSRWFVSGEALEREKKVEAWTAKRRARGEVVLEPKKIMQTSMRILSVGRILIAIMVPGSIQLYWIASATFGLVQTWILDFWDSRRRRLQTVQQPPDVTPDQPKLPRTVPTITRKAPRPRQ</sequence>
<dbReference type="GO" id="GO:0033617">
    <property type="term" value="P:mitochondrial respiratory chain complex IV assembly"/>
    <property type="evidence" value="ECO:0007669"/>
    <property type="project" value="TreeGrafter"/>
</dbReference>
<evidence type="ECO:0000313" key="10">
    <source>
        <dbReference type="EMBL" id="KAJ3488393.1"/>
    </source>
</evidence>
<dbReference type="GO" id="GO:0032979">
    <property type="term" value="P:protein insertion into mitochondrial inner membrane from matrix"/>
    <property type="evidence" value="ECO:0007669"/>
    <property type="project" value="TreeGrafter"/>
</dbReference>
<evidence type="ECO:0000256" key="3">
    <source>
        <dbReference type="ARBA" id="ARBA00022692"/>
    </source>
</evidence>
<dbReference type="InterPro" id="IPR001708">
    <property type="entry name" value="YidC/ALB3/OXA1/COX18"/>
</dbReference>
<dbReference type="InterPro" id="IPR028055">
    <property type="entry name" value="YidC/Oxa/ALB_C"/>
</dbReference>
<feature type="transmembrane region" description="Helical" evidence="8">
    <location>
        <begin position="62"/>
        <end position="85"/>
    </location>
</feature>
<evidence type="ECO:0000256" key="4">
    <source>
        <dbReference type="ARBA" id="ARBA00022989"/>
    </source>
</evidence>
<accession>A0AAD5V7W0</accession>
<dbReference type="Pfam" id="PF02096">
    <property type="entry name" value="60KD_IMP"/>
    <property type="match status" value="1"/>
</dbReference>
<dbReference type="PANTHER" id="PTHR12428">
    <property type="entry name" value="OXA1"/>
    <property type="match status" value="1"/>
</dbReference>
<dbReference type="AlphaFoldDB" id="A0AAD5V7W0"/>
<comment type="subcellular location">
    <subcellularLocation>
        <location evidence="1 6">Membrane</location>
        <topology evidence="1 6">Multi-pass membrane protein</topology>
    </subcellularLocation>
</comment>
<feature type="compositionally biased region" description="Low complexity" evidence="7">
    <location>
        <begin position="310"/>
        <end position="320"/>
    </location>
</feature>
<feature type="region of interest" description="Disordered" evidence="7">
    <location>
        <begin position="310"/>
        <end position="339"/>
    </location>
</feature>
<keyword evidence="11" id="KW-1185">Reference proteome</keyword>
<keyword evidence="3 6" id="KW-0812">Transmembrane</keyword>
<feature type="domain" description="Membrane insertase YidC/Oxa/ALB C-terminal" evidence="9">
    <location>
        <begin position="117"/>
        <end position="297"/>
    </location>
</feature>
<organism evidence="10 11">
    <name type="scientific">Meripilus lineatus</name>
    <dbReference type="NCBI Taxonomy" id="2056292"/>
    <lineage>
        <taxon>Eukaryota</taxon>
        <taxon>Fungi</taxon>
        <taxon>Dikarya</taxon>
        <taxon>Basidiomycota</taxon>
        <taxon>Agaricomycotina</taxon>
        <taxon>Agaricomycetes</taxon>
        <taxon>Polyporales</taxon>
        <taxon>Meripilaceae</taxon>
        <taxon>Meripilus</taxon>
    </lineage>
</organism>
<evidence type="ECO:0000256" key="5">
    <source>
        <dbReference type="ARBA" id="ARBA00023136"/>
    </source>
</evidence>
<comment type="similarity">
    <text evidence="2 6">Belongs to the OXA1/ALB3/YidC family.</text>
</comment>
<evidence type="ECO:0000313" key="11">
    <source>
        <dbReference type="Proteomes" id="UP001212997"/>
    </source>
</evidence>
<proteinExistence type="inferred from homology"/>
<evidence type="ECO:0000256" key="7">
    <source>
        <dbReference type="SAM" id="MobiDB-lite"/>
    </source>
</evidence>
<evidence type="ECO:0000259" key="9">
    <source>
        <dbReference type="Pfam" id="PF02096"/>
    </source>
</evidence>
<dbReference type="GO" id="GO:0005743">
    <property type="term" value="C:mitochondrial inner membrane"/>
    <property type="evidence" value="ECO:0007669"/>
    <property type="project" value="TreeGrafter"/>
</dbReference>
<keyword evidence="5 8" id="KW-0472">Membrane</keyword>
<feature type="transmembrane region" description="Helical" evidence="8">
    <location>
        <begin position="259"/>
        <end position="275"/>
    </location>
</feature>